<comment type="caution">
    <text evidence="3">The sequence shown here is derived from an EMBL/GenBank/DDBJ whole genome shotgun (WGS) entry which is preliminary data.</text>
</comment>
<dbReference type="EMBL" id="AJAP01000013">
    <property type="protein sequence ID" value="EOH86366.1"/>
    <property type="molecule type" value="Genomic_DNA"/>
</dbReference>
<feature type="region of interest" description="Disordered" evidence="1">
    <location>
        <begin position="254"/>
        <end position="294"/>
    </location>
</feature>
<organism evidence="3 4">
    <name type="scientific">Enterococcus asini ATCC 700915</name>
    <dbReference type="NCBI Taxonomy" id="1158606"/>
    <lineage>
        <taxon>Bacteria</taxon>
        <taxon>Bacillati</taxon>
        <taxon>Bacillota</taxon>
        <taxon>Bacilli</taxon>
        <taxon>Lactobacillales</taxon>
        <taxon>Enterococcaceae</taxon>
        <taxon>Enterococcus</taxon>
    </lineage>
</organism>
<evidence type="ECO:0000256" key="2">
    <source>
        <dbReference type="SAM" id="Phobius"/>
    </source>
</evidence>
<keyword evidence="4" id="KW-1185">Reference proteome</keyword>
<dbReference type="AlphaFoldDB" id="R2S0M5"/>
<dbReference type="eggNOG" id="ENOG503403H">
    <property type="taxonomic scope" value="Bacteria"/>
</dbReference>
<keyword evidence="2" id="KW-0812">Transmembrane</keyword>
<keyword evidence="2" id="KW-1133">Transmembrane helix</keyword>
<sequence>MGRPLAKGLAVVAVGIGALGICYIGYRADKTHQYEQRVQYANSTIAKSQEQLVTLTKTIDSFYQEGQSIFLRENLTESELAAVRGKLESVKVDAEEYHIQAEDLTDDAGGIQETKDALVKKVNLVNDKLTIQEKTNNLFENPVSSWQKPVNDVVIKKDISDESIGEIRETLKLSTLADQWQKNITEYLDFADAQLTRIKEIETTLGELLKDGQITENATYDNYIALADSISQVRNEAKKADFTTSLNIISEQLGYGSVSTSEDNESESEETYSEDDTSYEDETYTEDEYTEDYE</sequence>
<dbReference type="PATRIC" id="fig|1158606.3.peg.1574"/>
<dbReference type="STRING" id="57732.RU94_GL001576"/>
<evidence type="ECO:0000313" key="4">
    <source>
        <dbReference type="Proteomes" id="UP000013777"/>
    </source>
</evidence>
<evidence type="ECO:0000313" key="3">
    <source>
        <dbReference type="EMBL" id="EOH86366.1"/>
    </source>
</evidence>
<keyword evidence="2" id="KW-0472">Membrane</keyword>
<feature type="compositionally biased region" description="Acidic residues" evidence="1">
    <location>
        <begin position="262"/>
        <end position="294"/>
    </location>
</feature>
<accession>R2S0M5</accession>
<gene>
    <name evidence="3" type="ORF">UAS_01618</name>
</gene>
<feature type="transmembrane region" description="Helical" evidence="2">
    <location>
        <begin position="6"/>
        <end position="26"/>
    </location>
</feature>
<proteinExistence type="predicted"/>
<dbReference type="OrthoDB" id="2181380at2"/>
<dbReference type="HOGENOM" id="CLU_092349_1_0_9"/>
<evidence type="ECO:0000256" key="1">
    <source>
        <dbReference type="SAM" id="MobiDB-lite"/>
    </source>
</evidence>
<dbReference type="Proteomes" id="UP000013777">
    <property type="component" value="Unassembled WGS sequence"/>
</dbReference>
<reference evidence="3 4" key="1">
    <citation type="submission" date="2013-02" db="EMBL/GenBank/DDBJ databases">
        <title>The Genome Sequence of Enterococcus asini ATCC_700915.</title>
        <authorList>
            <consortium name="The Broad Institute Genome Sequencing Platform"/>
            <consortium name="The Broad Institute Genome Sequencing Center for Infectious Disease"/>
            <person name="Earl A.M."/>
            <person name="Gilmore M.S."/>
            <person name="Lebreton F."/>
            <person name="Walker B."/>
            <person name="Young S.K."/>
            <person name="Zeng Q."/>
            <person name="Gargeya S."/>
            <person name="Fitzgerald M."/>
            <person name="Haas B."/>
            <person name="Abouelleil A."/>
            <person name="Alvarado L."/>
            <person name="Arachchi H.M."/>
            <person name="Berlin A.M."/>
            <person name="Chapman S.B."/>
            <person name="Dewar J."/>
            <person name="Goldberg J."/>
            <person name="Griggs A."/>
            <person name="Gujja S."/>
            <person name="Hansen M."/>
            <person name="Howarth C."/>
            <person name="Imamovic A."/>
            <person name="Larimer J."/>
            <person name="McCowan C."/>
            <person name="Murphy C."/>
            <person name="Neiman D."/>
            <person name="Pearson M."/>
            <person name="Priest M."/>
            <person name="Roberts A."/>
            <person name="Saif S."/>
            <person name="Shea T."/>
            <person name="Sisk P."/>
            <person name="Sykes S."/>
            <person name="Wortman J."/>
            <person name="Nusbaum C."/>
            <person name="Birren B."/>
        </authorList>
    </citation>
    <scope>NUCLEOTIDE SEQUENCE [LARGE SCALE GENOMIC DNA]</scope>
    <source>
        <strain evidence="3 4">ATCC 700915</strain>
    </source>
</reference>
<evidence type="ECO:0008006" key="5">
    <source>
        <dbReference type="Google" id="ProtNLM"/>
    </source>
</evidence>
<dbReference type="RefSeq" id="WP_010754254.1">
    <property type="nucleotide sequence ID" value="NZ_ASVU01000001.1"/>
</dbReference>
<name>R2S0M5_9ENTE</name>
<dbReference type="GeneID" id="78365146"/>
<protein>
    <recommendedName>
        <fullName evidence="5">MapZ extracellular domain-containing protein</fullName>
    </recommendedName>
</protein>